<evidence type="ECO:0000256" key="2">
    <source>
        <dbReference type="SAM" id="MobiDB-lite"/>
    </source>
</evidence>
<name>A0ABD1VEU1_9LAMI</name>
<proteinExistence type="predicted"/>
<evidence type="ECO:0000313" key="4">
    <source>
        <dbReference type="Proteomes" id="UP001604277"/>
    </source>
</evidence>
<dbReference type="Gene3D" id="3.40.720.10">
    <property type="entry name" value="Alkaline Phosphatase, subunit A"/>
    <property type="match status" value="1"/>
</dbReference>
<dbReference type="GO" id="GO:0006796">
    <property type="term" value="P:phosphate-containing compound metabolic process"/>
    <property type="evidence" value="ECO:0007669"/>
    <property type="project" value="UniProtKB-ARBA"/>
</dbReference>
<feature type="region of interest" description="Disordered" evidence="2">
    <location>
        <begin position="171"/>
        <end position="204"/>
    </location>
</feature>
<dbReference type="Proteomes" id="UP001604277">
    <property type="component" value="Unassembled WGS sequence"/>
</dbReference>
<reference evidence="4" key="1">
    <citation type="submission" date="2024-07" db="EMBL/GenBank/DDBJ databases">
        <title>Two chromosome-level genome assemblies of Korean endemic species Abeliophyllum distichum and Forsythia ovata (Oleaceae).</title>
        <authorList>
            <person name="Jang H."/>
        </authorList>
    </citation>
    <scope>NUCLEOTIDE SEQUENCE [LARGE SCALE GENOMIC DNA]</scope>
</reference>
<dbReference type="AlphaFoldDB" id="A0ABD1VEU1"/>
<dbReference type="GO" id="GO:0016788">
    <property type="term" value="F:hydrolase activity, acting on ester bonds"/>
    <property type="evidence" value="ECO:0007669"/>
    <property type="project" value="UniProtKB-ARBA"/>
</dbReference>
<accession>A0ABD1VEU1</accession>
<protein>
    <submittedName>
        <fullName evidence="3">Non-specific phospholipase C2</fullName>
    </submittedName>
</protein>
<gene>
    <name evidence="3" type="ORF">Fot_17238</name>
</gene>
<organism evidence="3 4">
    <name type="scientific">Forsythia ovata</name>
    <dbReference type="NCBI Taxonomy" id="205694"/>
    <lineage>
        <taxon>Eukaryota</taxon>
        <taxon>Viridiplantae</taxon>
        <taxon>Streptophyta</taxon>
        <taxon>Embryophyta</taxon>
        <taxon>Tracheophyta</taxon>
        <taxon>Spermatophyta</taxon>
        <taxon>Magnoliopsida</taxon>
        <taxon>eudicotyledons</taxon>
        <taxon>Gunneridae</taxon>
        <taxon>Pentapetalae</taxon>
        <taxon>asterids</taxon>
        <taxon>lamiids</taxon>
        <taxon>Lamiales</taxon>
        <taxon>Oleaceae</taxon>
        <taxon>Forsythieae</taxon>
        <taxon>Forsythia</taxon>
    </lineage>
</organism>
<sequence>MERRSVEAIRSNGSGGVCGLKRLVMVAEQGKQWLGYFDNDAVVHGPNGSPTPTSEYEHSSVSATVKKIFNLSSPSLTKREAWAGTFEGILQTRTKPRTDYPEQLPNPVKIRQGDANEDAKVSEFQQVLIQLAAVLKGDNILTSYQGKIGKEMTVREGKEYMEDAAKHFFESGSAAKPMGVGEEQTVKMRPSLSPKSLKPQNQNP</sequence>
<dbReference type="InterPro" id="IPR007312">
    <property type="entry name" value="Phosphoesterase"/>
</dbReference>
<dbReference type="EMBL" id="JBFOLJ010000005">
    <property type="protein sequence ID" value="KAL2535847.1"/>
    <property type="molecule type" value="Genomic_DNA"/>
</dbReference>
<evidence type="ECO:0000256" key="1">
    <source>
        <dbReference type="ARBA" id="ARBA00022801"/>
    </source>
</evidence>
<dbReference type="PANTHER" id="PTHR31956">
    <property type="entry name" value="NON-SPECIFIC PHOSPHOLIPASE C4-RELATED"/>
    <property type="match status" value="1"/>
</dbReference>
<dbReference type="InterPro" id="IPR017850">
    <property type="entry name" value="Alkaline_phosphatase_core_sf"/>
</dbReference>
<keyword evidence="1" id="KW-0378">Hydrolase</keyword>
<dbReference type="PANTHER" id="PTHR31956:SF26">
    <property type="entry name" value="NON-SPECIFIC PHOSPHOLIPASE C2"/>
    <property type="match status" value="1"/>
</dbReference>
<comment type="caution">
    <text evidence="3">The sequence shown here is derived from an EMBL/GenBank/DDBJ whole genome shotgun (WGS) entry which is preliminary data.</text>
</comment>
<keyword evidence="4" id="KW-1185">Reference proteome</keyword>
<evidence type="ECO:0000313" key="3">
    <source>
        <dbReference type="EMBL" id="KAL2535847.1"/>
    </source>
</evidence>